<keyword evidence="9" id="KW-0028">Amino-acid biosynthesis</keyword>
<feature type="region of interest" description="Disordered" evidence="12">
    <location>
        <begin position="1"/>
        <end position="28"/>
    </location>
</feature>
<evidence type="ECO:0000313" key="15">
    <source>
        <dbReference type="Proteomes" id="UP000679341"/>
    </source>
</evidence>
<dbReference type="SUPFAM" id="SSF52016">
    <property type="entry name" value="LeuD/IlvD-like"/>
    <property type="match status" value="1"/>
</dbReference>
<comment type="function">
    <text evidence="2">Catalyzes the isomerization between 2-isopropylmalate and 3-isopropylmalate, via the formation of 2-isopropylmaleate.</text>
</comment>
<feature type="domain" description="Aconitase A/isopropylmalate dehydratase small subunit swivel" evidence="13">
    <location>
        <begin position="13"/>
        <end position="122"/>
    </location>
</feature>
<dbReference type="GO" id="GO:0009098">
    <property type="term" value="P:L-leucine biosynthetic process"/>
    <property type="evidence" value="ECO:0007669"/>
    <property type="project" value="UniProtKB-KW"/>
</dbReference>
<name>A0A8T8LJP0_9EURY</name>
<protein>
    <recommendedName>
        <fullName evidence="7">3-isopropylmalate dehydratase</fullName>
        <ecNumber evidence="7">4.2.1.33</ecNumber>
    </recommendedName>
</protein>
<dbReference type="Pfam" id="PF00694">
    <property type="entry name" value="Aconitase_C"/>
    <property type="match status" value="1"/>
</dbReference>
<dbReference type="GeneID" id="64827989"/>
<comment type="catalytic activity">
    <reaction evidence="1">
        <text>(2R,3S)-3-isopropylmalate = (2S)-2-isopropylmalate</text>
        <dbReference type="Rhea" id="RHEA:32287"/>
        <dbReference type="ChEBI" id="CHEBI:1178"/>
        <dbReference type="ChEBI" id="CHEBI:35121"/>
        <dbReference type="EC" id="4.2.1.33"/>
    </reaction>
</comment>
<dbReference type="PANTHER" id="PTHR43345">
    <property type="entry name" value="3-ISOPROPYLMALATE DEHYDRATASE SMALL SUBUNIT 2-RELATED-RELATED"/>
    <property type="match status" value="1"/>
</dbReference>
<dbReference type="CDD" id="cd01577">
    <property type="entry name" value="IPMI_Swivel"/>
    <property type="match status" value="1"/>
</dbReference>
<dbReference type="KEGG" id="hss:J7656_10575"/>
<evidence type="ECO:0000259" key="13">
    <source>
        <dbReference type="Pfam" id="PF00694"/>
    </source>
</evidence>
<evidence type="ECO:0000256" key="11">
    <source>
        <dbReference type="ARBA" id="ARBA00023304"/>
    </source>
</evidence>
<comment type="similarity">
    <text evidence="4">Belongs to the LeuD family. LeuD type 1 subfamily.</text>
</comment>
<dbReference type="Proteomes" id="UP000679341">
    <property type="component" value="Chromosome"/>
</dbReference>
<dbReference type="InterPro" id="IPR050075">
    <property type="entry name" value="LeuD"/>
</dbReference>
<evidence type="ECO:0000256" key="5">
    <source>
        <dbReference type="ARBA" id="ARBA00009869"/>
    </source>
</evidence>
<dbReference type="RefSeq" id="WP_017342913.1">
    <property type="nucleotide sequence ID" value="NZ_CP073695.1"/>
</dbReference>
<dbReference type="EMBL" id="CP073695">
    <property type="protein sequence ID" value="QUO47040.1"/>
    <property type="molecule type" value="Genomic_DNA"/>
</dbReference>
<keyword evidence="15" id="KW-1185">Reference proteome</keyword>
<dbReference type="NCBIfam" id="NF002458">
    <property type="entry name" value="PRK01641.1"/>
    <property type="match status" value="1"/>
</dbReference>
<gene>
    <name evidence="14" type="primary">leuD</name>
    <name evidence="14" type="ORF">J7656_10575</name>
</gene>
<dbReference type="InterPro" id="IPR004431">
    <property type="entry name" value="3-IsopropMal_deHydase_ssu"/>
</dbReference>
<evidence type="ECO:0000256" key="8">
    <source>
        <dbReference type="ARBA" id="ARBA00022430"/>
    </source>
</evidence>
<dbReference type="InterPro" id="IPR015928">
    <property type="entry name" value="Aconitase/3IPM_dehydase_swvl"/>
</dbReference>
<dbReference type="NCBIfam" id="TIGR00171">
    <property type="entry name" value="leuD"/>
    <property type="match status" value="1"/>
</dbReference>
<comment type="subunit">
    <text evidence="6">Heterodimer of LeuC and LeuD.</text>
</comment>
<comment type="similarity">
    <text evidence="5">Belongs to the LeuD family. LeuD type 2 subfamily.</text>
</comment>
<dbReference type="Gene3D" id="3.20.19.10">
    <property type="entry name" value="Aconitase, domain 4"/>
    <property type="match status" value="1"/>
</dbReference>
<dbReference type="OrthoDB" id="6505at2157"/>
<accession>A0A8T8LJP0</accession>
<comment type="pathway">
    <text evidence="3">Amino-acid biosynthesis; L-leucine biosynthesis; L-leucine from 3-methyl-2-oxobutanoate: step 2/4.</text>
</comment>
<reference evidence="14 15" key="1">
    <citation type="submission" date="2021-03" db="EMBL/GenBank/DDBJ databases">
        <title>Halorubrum sodomense MBLA0099, Whole genome shotgun sequencing.</title>
        <authorList>
            <person name="Seo M.-J."/>
            <person name="Cho E.-S."/>
            <person name="Hwang C.Y."/>
        </authorList>
    </citation>
    <scope>NUCLEOTIDE SEQUENCE [LARGE SCALE GENOMIC DNA]</scope>
    <source>
        <strain evidence="14 15">MBLA0099</strain>
    </source>
</reference>
<dbReference type="InterPro" id="IPR033940">
    <property type="entry name" value="IPMI_Swivel"/>
</dbReference>
<evidence type="ECO:0000256" key="7">
    <source>
        <dbReference type="ARBA" id="ARBA00011998"/>
    </source>
</evidence>
<keyword evidence="11" id="KW-0100">Branched-chain amino acid biosynthesis</keyword>
<evidence type="ECO:0000256" key="9">
    <source>
        <dbReference type="ARBA" id="ARBA00022605"/>
    </source>
</evidence>
<keyword evidence="8" id="KW-0432">Leucine biosynthesis</keyword>
<keyword evidence="10 14" id="KW-0456">Lyase</keyword>
<evidence type="ECO:0000256" key="4">
    <source>
        <dbReference type="ARBA" id="ARBA00009845"/>
    </source>
</evidence>
<dbReference type="InterPro" id="IPR000573">
    <property type="entry name" value="AconitaseA/IPMdHydase_ssu_swvl"/>
</dbReference>
<evidence type="ECO:0000256" key="6">
    <source>
        <dbReference type="ARBA" id="ARBA00011271"/>
    </source>
</evidence>
<evidence type="ECO:0000313" key="14">
    <source>
        <dbReference type="EMBL" id="QUO47040.1"/>
    </source>
</evidence>
<organism evidence="14 15">
    <name type="scientific">Halorubrum ruber</name>
    <dbReference type="NCBI Taxonomy" id="2982524"/>
    <lineage>
        <taxon>Archaea</taxon>
        <taxon>Methanobacteriati</taxon>
        <taxon>Methanobacteriota</taxon>
        <taxon>Stenosarchaea group</taxon>
        <taxon>Halobacteria</taxon>
        <taxon>Halobacteriales</taxon>
        <taxon>Haloferacaceae</taxon>
        <taxon>Halorubrum</taxon>
    </lineage>
</organism>
<dbReference type="PANTHER" id="PTHR43345:SF5">
    <property type="entry name" value="3-ISOPROPYLMALATE DEHYDRATASE SMALL SUBUNIT"/>
    <property type="match status" value="1"/>
</dbReference>
<evidence type="ECO:0000256" key="10">
    <source>
        <dbReference type="ARBA" id="ARBA00023239"/>
    </source>
</evidence>
<dbReference type="GO" id="GO:0003861">
    <property type="term" value="F:3-isopropylmalate dehydratase activity"/>
    <property type="evidence" value="ECO:0007669"/>
    <property type="project" value="UniProtKB-EC"/>
</dbReference>
<dbReference type="AlphaFoldDB" id="A0A8T8LJP0"/>
<proteinExistence type="inferred from homology"/>
<dbReference type="GO" id="GO:0009316">
    <property type="term" value="C:3-isopropylmalate dehydratase complex"/>
    <property type="evidence" value="ECO:0007669"/>
    <property type="project" value="InterPro"/>
</dbReference>
<evidence type="ECO:0000256" key="12">
    <source>
        <dbReference type="SAM" id="MobiDB-lite"/>
    </source>
</evidence>
<sequence length="207" mass="22649">MAPDADPGADQHITDVSGTGVPIPGDDVDTDQILPAKFMKEVTFDNMADYLFYDARRDDDGEFNDHPLNRFEGASIAVVNSNFGCGSSREHAPQAMMRWGIDGVVGESYAEIFRDNCKSLGIPAVTTDHETAVELQEWIEANPDGDIEVDVEGETVTYGDTTIDVDVDDAMREALVEGIWDTTALMYSNRSKVDETVDGLPYVEGDD</sequence>
<evidence type="ECO:0000256" key="3">
    <source>
        <dbReference type="ARBA" id="ARBA00004729"/>
    </source>
</evidence>
<dbReference type="EC" id="4.2.1.33" evidence="7"/>
<evidence type="ECO:0000256" key="2">
    <source>
        <dbReference type="ARBA" id="ARBA00002695"/>
    </source>
</evidence>
<evidence type="ECO:0000256" key="1">
    <source>
        <dbReference type="ARBA" id="ARBA00000491"/>
    </source>
</evidence>